<dbReference type="OrthoDB" id="7885136at2"/>
<evidence type="ECO:0000313" key="3">
    <source>
        <dbReference type="Proteomes" id="UP000199340"/>
    </source>
</evidence>
<dbReference type="EMBL" id="FNEB01000031">
    <property type="protein sequence ID" value="SDJ44129.1"/>
    <property type="molecule type" value="Genomic_DNA"/>
</dbReference>
<gene>
    <name evidence="2" type="ORF">SAMN05421850_1311</name>
</gene>
<keyword evidence="3" id="KW-1185">Reference proteome</keyword>
<feature type="signal peptide" evidence="1">
    <location>
        <begin position="1"/>
        <end position="21"/>
    </location>
</feature>
<reference evidence="2 3" key="1">
    <citation type="submission" date="2016-10" db="EMBL/GenBank/DDBJ databases">
        <authorList>
            <person name="de Groot N.N."/>
        </authorList>
    </citation>
    <scope>NUCLEOTIDE SEQUENCE [LARGE SCALE GENOMIC DNA]</scope>
    <source>
        <strain evidence="2 3">DSM 28010</strain>
    </source>
</reference>
<sequence length="101" mass="10358">MKHIAIAFIVAASSAAVPAVANVALNGTVISTMGDRSVISLHPSERAIGEDGFVVATGGQKISLPADRVLLEGEQGQANGDYVDAYRFFSNQSAVSAPGAR</sequence>
<keyword evidence="1" id="KW-0732">Signal</keyword>
<dbReference type="RefSeq" id="WP_090030810.1">
    <property type="nucleotide sequence ID" value="NZ_FNEB01000031.1"/>
</dbReference>
<feature type="chain" id="PRO_5011741616" evidence="1">
    <location>
        <begin position="22"/>
        <end position="101"/>
    </location>
</feature>
<organism evidence="2 3">
    <name type="scientific">Lutimaribacter saemankumensis</name>
    <dbReference type="NCBI Taxonomy" id="490829"/>
    <lineage>
        <taxon>Bacteria</taxon>
        <taxon>Pseudomonadati</taxon>
        <taxon>Pseudomonadota</taxon>
        <taxon>Alphaproteobacteria</taxon>
        <taxon>Rhodobacterales</taxon>
        <taxon>Roseobacteraceae</taxon>
        <taxon>Lutimaribacter</taxon>
    </lineage>
</organism>
<dbReference type="Proteomes" id="UP000199340">
    <property type="component" value="Unassembled WGS sequence"/>
</dbReference>
<evidence type="ECO:0000256" key="1">
    <source>
        <dbReference type="SAM" id="SignalP"/>
    </source>
</evidence>
<name>A0A1G8TRK3_9RHOB</name>
<dbReference type="AlphaFoldDB" id="A0A1G8TRK3"/>
<evidence type="ECO:0000313" key="2">
    <source>
        <dbReference type="EMBL" id="SDJ44129.1"/>
    </source>
</evidence>
<proteinExistence type="predicted"/>
<accession>A0A1G8TRK3</accession>
<protein>
    <submittedName>
        <fullName evidence="2">Uncharacterized protein</fullName>
    </submittedName>
</protein>